<accession>A0A923FAG5</accession>
<evidence type="ECO:0000313" key="2">
    <source>
        <dbReference type="EMBL" id="MBV4497185.1"/>
    </source>
</evidence>
<protein>
    <submittedName>
        <fullName evidence="1">Uncharacterized protein</fullName>
    </submittedName>
</protein>
<dbReference type="EMBL" id="JABWRB020000002">
    <property type="protein sequence ID" value="MBV4497185.1"/>
    <property type="molecule type" value="Genomic_DNA"/>
</dbReference>
<reference evidence="1" key="2">
    <citation type="submission" date="2020-07" db="EMBL/GenBank/DDBJ databases">
        <authorList>
            <person name="Lood C."/>
            <person name="Girard L."/>
        </authorList>
    </citation>
    <scope>NUCLEOTIDE SEQUENCE</scope>
    <source>
        <strain evidence="1">SWRI12</strain>
    </source>
</reference>
<dbReference type="EMBL" id="JABWRB010000003">
    <property type="protein sequence ID" value="MBC3388738.1"/>
    <property type="molecule type" value="Genomic_DNA"/>
</dbReference>
<comment type="caution">
    <text evidence="1">The sequence shown here is derived from an EMBL/GenBank/DDBJ whole genome shotgun (WGS) entry which is preliminary data.</text>
</comment>
<name>A0A923FAG5_9PSED</name>
<gene>
    <name evidence="2" type="ORF">HU715_017715</name>
    <name evidence="1" type="ORF">HU715_03635</name>
</gene>
<evidence type="ECO:0000313" key="1">
    <source>
        <dbReference type="EMBL" id="MBC3388738.1"/>
    </source>
</evidence>
<evidence type="ECO:0000313" key="3">
    <source>
        <dbReference type="Proteomes" id="UP000636518"/>
    </source>
</evidence>
<dbReference type="Proteomes" id="UP000636518">
    <property type="component" value="Unassembled WGS sequence"/>
</dbReference>
<sequence length="75" mass="8570">MQQAFLTARRQAAQAPENGRLPDKKALENRLELSKSGVVDLRFLGFLLRMNFDKMLARCNISKRLLPDRIKIISG</sequence>
<dbReference type="RefSeq" id="WP_186705088.1">
    <property type="nucleotide sequence ID" value="NZ_JABWRB020000002.1"/>
</dbReference>
<reference evidence="1 3" key="1">
    <citation type="journal article" date="2020" name="Microorganisms">
        <title>Reliable Identification of Environmental Pseudomonas Isolates Using the rpoD Gene.</title>
        <authorList>
            <consortium name="The Broad Institute Genome Sequencing Platform"/>
            <person name="Girard L."/>
            <person name="Lood C."/>
            <person name="Rokni-Zadeh H."/>
            <person name="van Noort V."/>
            <person name="Lavigne R."/>
            <person name="De Mot R."/>
        </authorList>
    </citation>
    <scope>NUCLEOTIDE SEQUENCE</scope>
    <source>
        <strain evidence="1 3">SWRI12</strain>
    </source>
</reference>
<organism evidence="1">
    <name type="scientific">Pseudomonas zanjanensis</name>
    <dbReference type="NCBI Taxonomy" id="2745496"/>
    <lineage>
        <taxon>Bacteria</taxon>
        <taxon>Pseudomonadati</taxon>
        <taxon>Pseudomonadota</taxon>
        <taxon>Gammaproteobacteria</taxon>
        <taxon>Pseudomonadales</taxon>
        <taxon>Pseudomonadaceae</taxon>
        <taxon>Pseudomonas</taxon>
    </lineage>
</organism>
<proteinExistence type="predicted"/>
<reference evidence="2" key="3">
    <citation type="submission" date="2021-06" db="EMBL/GenBank/DDBJ databases">
        <title>Updating the genus Pseudomonas: Description of 43 new species and partition of the Pseudomonas putida group.</title>
        <authorList>
            <person name="Girard L."/>
            <person name="Lood C."/>
            <person name="Vandamme P."/>
            <person name="Rokni-Zadeh H."/>
            <person name="Van Noort V."/>
            <person name="Hofte M."/>
            <person name="Lavigne R."/>
            <person name="De Mot R."/>
        </authorList>
    </citation>
    <scope>NUCLEOTIDE SEQUENCE</scope>
    <source>
        <strain evidence="2">SWRI12</strain>
    </source>
</reference>
<keyword evidence="3" id="KW-1185">Reference proteome</keyword>
<dbReference type="AlphaFoldDB" id="A0A923FAG5"/>